<keyword evidence="2" id="KW-1185">Reference proteome</keyword>
<sequence>MWTRRGVAEPCRLYYGYEKLEQYKEEKTEGDGAFNHWLSTSLRWNSSGMPCFITARPRSVKKDLNQTLTQLFTVVQTCLTCQSFRRLRFRGTSLKWFAKAFGTSYGQNVTTQTTVHVDNS</sequence>
<evidence type="ECO:0000313" key="2">
    <source>
        <dbReference type="Proteomes" id="UP000054217"/>
    </source>
</evidence>
<dbReference type="InParanoid" id="A0A0C3PEG8"/>
<dbReference type="AlphaFoldDB" id="A0A0C3PEG8"/>
<protein>
    <submittedName>
        <fullName evidence="1">Uncharacterized protein</fullName>
    </submittedName>
</protein>
<dbReference type="Proteomes" id="UP000054217">
    <property type="component" value="Unassembled WGS sequence"/>
</dbReference>
<reference evidence="1 2" key="1">
    <citation type="submission" date="2014-04" db="EMBL/GenBank/DDBJ databases">
        <authorList>
            <consortium name="DOE Joint Genome Institute"/>
            <person name="Kuo A."/>
            <person name="Kohler A."/>
            <person name="Costa M.D."/>
            <person name="Nagy L.G."/>
            <person name="Floudas D."/>
            <person name="Copeland A."/>
            <person name="Barry K.W."/>
            <person name="Cichocki N."/>
            <person name="Veneault-Fourrey C."/>
            <person name="LaButti K."/>
            <person name="Lindquist E.A."/>
            <person name="Lipzen A."/>
            <person name="Lundell T."/>
            <person name="Morin E."/>
            <person name="Murat C."/>
            <person name="Sun H."/>
            <person name="Tunlid A."/>
            <person name="Henrissat B."/>
            <person name="Grigoriev I.V."/>
            <person name="Hibbett D.S."/>
            <person name="Martin F."/>
            <person name="Nordberg H.P."/>
            <person name="Cantor M.N."/>
            <person name="Hua S.X."/>
        </authorList>
    </citation>
    <scope>NUCLEOTIDE SEQUENCE [LARGE SCALE GENOMIC DNA]</scope>
    <source>
        <strain evidence="1 2">Marx 270</strain>
    </source>
</reference>
<gene>
    <name evidence="1" type="ORF">M404DRAFT_994167</name>
</gene>
<name>A0A0C3PEG8_PISTI</name>
<accession>A0A0C3PEG8</accession>
<organism evidence="1 2">
    <name type="scientific">Pisolithus tinctorius Marx 270</name>
    <dbReference type="NCBI Taxonomy" id="870435"/>
    <lineage>
        <taxon>Eukaryota</taxon>
        <taxon>Fungi</taxon>
        <taxon>Dikarya</taxon>
        <taxon>Basidiomycota</taxon>
        <taxon>Agaricomycotina</taxon>
        <taxon>Agaricomycetes</taxon>
        <taxon>Agaricomycetidae</taxon>
        <taxon>Boletales</taxon>
        <taxon>Sclerodermatineae</taxon>
        <taxon>Pisolithaceae</taxon>
        <taxon>Pisolithus</taxon>
    </lineage>
</organism>
<evidence type="ECO:0000313" key="1">
    <source>
        <dbReference type="EMBL" id="KIO12215.1"/>
    </source>
</evidence>
<dbReference type="HOGENOM" id="CLU_2050598_0_0_1"/>
<reference evidence="2" key="2">
    <citation type="submission" date="2015-01" db="EMBL/GenBank/DDBJ databases">
        <title>Evolutionary Origins and Diversification of the Mycorrhizal Mutualists.</title>
        <authorList>
            <consortium name="DOE Joint Genome Institute"/>
            <consortium name="Mycorrhizal Genomics Consortium"/>
            <person name="Kohler A."/>
            <person name="Kuo A."/>
            <person name="Nagy L.G."/>
            <person name="Floudas D."/>
            <person name="Copeland A."/>
            <person name="Barry K.W."/>
            <person name="Cichocki N."/>
            <person name="Veneault-Fourrey C."/>
            <person name="LaButti K."/>
            <person name="Lindquist E.A."/>
            <person name="Lipzen A."/>
            <person name="Lundell T."/>
            <person name="Morin E."/>
            <person name="Murat C."/>
            <person name="Riley R."/>
            <person name="Ohm R."/>
            <person name="Sun H."/>
            <person name="Tunlid A."/>
            <person name="Henrissat B."/>
            <person name="Grigoriev I.V."/>
            <person name="Hibbett D.S."/>
            <person name="Martin F."/>
        </authorList>
    </citation>
    <scope>NUCLEOTIDE SEQUENCE [LARGE SCALE GENOMIC DNA]</scope>
    <source>
        <strain evidence="2">Marx 270</strain>
    </source>
</reference>
<dbReference type="EMBL" id="KN831948">
    <property type="protein sequence ID" value="KIO12215.1"/>
    <property type="molecule type" value="Genomic_DNA"/>
</dbReference>
<proteinExistence type="predicted"/>